<evidence type="ECO:0000313" key="11">
    <source>
        <dbReference type="Proteomes" id="UP001366166"/>
    </source>
</evidence>
<dbReference type="EC" id="2.5.1.17" evidence="3"/>
<dbReference type="Proteomes" id="UP001366166">
    <property type="component" value="Chromosome"/>
</dbReference>
<comment type="function">
    <text evidence="4">Required for both de novo synthesis of the corrin ring for the assimilation of exogenous corrinoids. Participates in the adenosylation of a variety of incomplete and complete corrinoids.</text>
</comment>
<dbReference type="PANTHER" id="PTHR46638:SF1">
    <property type="entry name" value="CORRINOID ADENOSYLTRANSFERASE"/>
    <property type="match status" value="1"/>
</dbReference>
<dbReference type="NCBIfam" id="NF004637">
    <property type="entry name" value="PRK05986.1"/>
    <property type="match status" value="1"/>
</dbReference>
<dbReference type="GO" id="GO:0008817">
    <property type="term" value="F:corrinoid adenosyltransferase activity"/>
    <property type="evidence" value="ECO:0007669"/>
    <property type="project" value="UniProtKB-EC"/>
</dbReference>
<dbReference type="PIRSF" id="PIRSF015617">
    <property type="entry name" value="Adensltrnsf_CobA"/>
    <property type="match status" value="1"/>
</dbReference>
<dbReference type="EMBL" id="AP028679">
    <property type="protein sequence ID" value="BEQ16064.1"/>
    <property type="molecule type" value="Genomic_DNA"/>
</dbReference>
<dbReference type="NCBIfam" id="TIGR00708">
    <property type="entry name" value="cobA"/>
    <property type="match status" value="1"/>
</dbReference>
<dbReference type="Gene3D" id="3.40.50.300">
    <property type="entry name" value="P-loop containing nucleotide triphosphate hydrolases"/>
    <property type="match status" value="1"/>
</dbReference>
<comment type="catalytic activity">
    <reaction evidence="9">
        <text>2 cob(II)alamin + reduced [electron-transfer flavoprotein] + 2 ATP = 2 adenosylcob(III)alamin + 2 triphosphate + oxidized [electron-transfer flavoprotein] + 3 H(+)</text>
        <dbReference type="Rhea" id="RHEA:28671"/>
        <dbReference type="Rhea" id="RHEA-COMP:10685"/>
        <dbReference type="Rhea" id="RHEA-COMP:10686"/>
        <dbReference type="ChEBI" id="CHEBI:15378"/>
        <dbReference type="ChEBI" id="CHEBI:16304"/>
        <dbReference type="ChEBI" id="CHEBI:18036"/>
        <dbReference type="ChEBI" id="CHEBI:18408"/>
        <dbReference type="ChEBI" id="CHEBI:30616"/>
        <dbReference type="ChEBI" id="CHEBI:57692"/>
        <dbReference type="ChEBI" id="CHEBI:58307"/>
        <dbReference type="EC" id="2.5.1.17"/>
    </reaction>
</comment>
<name>A0AAU9ELP0_9BACT</name>
<dbReference type="CDD" id="cd00561">
    <property type="entry name" value="CobA_ACA"/>
    <property type="match status" value="1"/>
</dbReference>
<accession>A0AAU9ELP0</accession>
<evidence type="ECO:0000256" key="2">
    <source>
        <dbReference type="ARBA" id="ARBA00007487"/>
    </source>
</evidence>
<dbReference type="Pfam" id="PF02572">
    <property type="entry name" value="CobA_CobO_BtuR"/>
    <property type="match status" value="1"/>
</dbReference>
<reference evidence="11" key="1">
    <citation type="journal article" date="2023" name="Arch. Microbiol.">
        <title>Desulfoferula mesophilus gen. nov. sp. nov., a mesophilic sulfate-reducing bacterium isolated from a brackish lake sediment.</title>
        <authorList>
            <person name="Watanabe T."/>
            <person name="Yabe T."/>
            <person name="Tsuji J.M."/>
            <person name="Fukui M."/>
        </authorList>
    </citation>
    <scope>NUCLEOTIDE SEQUENCE [LARGE SCALE GENOMIC DNA]</scope>
    <source>
        <strain evidence="11">12FAK</strain>
    </source>
</reference>
<dbReference type="RefSeq" id="WP_338601363.1">
    <property type="nucleotide sequence ID" value="NZ_AP028679.1"/>
</dbReference>
<proteinExistence type="inferred from homology"/>
<keyword evidence="11" id="KW-1185">Reference proteome</keyword>
<evidence type="ECO:0000256" key="7">
    <source>
        <dbReference type="ARBA" id="ARBA00033354"/>
    </source>
</evidence>
<dbReference type="GO" id="GO:0005524">
    <property type="term" value="F:ATP binding"/>
    <property type="evidence" value="ECO:0007669"/>
    <property type="project" value="InterPro"/>
</dbReference>
<dbReference type="PANTHER" id="PTHR46638">
    <property type="entry name" value="CORRINOID ADENOSYLTRANSFERASE"/>
    <property type="match status" value="1"/>
</dbReference>
<sequence>MAERKGLVMVNTGDGKGKTTAALGLVLRASGYGWRILIIQFIKSGKGYSEFEAAGKLPGVEIRATGQGLIRPGADRTSHREAARQGWEMARDEVASGRWDLIVLDEINIAMRMGFVDPDEVAQLIKDKPPSLHLVLTGRDCPEKIMDLADMVTVMEARKHHADNGVAAQKGVEF</sequence>
<evidence type="ECO:0000256" key="9">
    <source>
        <dbReference type="ARBA" id="ARBA00048692"/>
    </source>
</evidence>
<evidence type="ECO:0000313" key="10">
    <source>
        <dbReference type="EMBL" id="BEQ16064.1"/>
    </source>
</evidence>
<dbReference type="SUPFAM" id="SSF52540">
    <property type="entry name" value="P-loop containing nucleoside triphosphate hydrolases"/>
    <property type="match status" value="1"/>
</dbReference>
<comment type="similarity">
    <text evidence="2">Belongs to the Cob(I)alamin adenosyltransferase family.</text>
</comment>
<comment type="pathway">
    <text evidence="1">Cofactor biosynthesis; adenosylcobalamin biosynthesis; adenosylcobalamin from cob(II)yrinate a,c-diamide: step 2/7.</text>
</comment>
<evidence type="ECO:0000256" key="8">
    <source>
        <dbReference type="ARBA" id="ARBA00048555"/>
    </source>
</evidence>
<gene>
    <name evidence="10" type="ORF">FAK_31300</name>
</gene>
<dbReference type="KEGG" id="dmp:FAK_31300"/>
<evidence type="ECO:0000256" key="1">
    <source>
        <dbReference type="ARBA" id="ARBA00005121"/>
    </source>
</evidence>
<comment type="catalytic activity">
    <reaction evidence="8">
        <text>2 cob(II)yrinate a,c diamide + reduced [electron-transfer flavoprotein] + 2 ATP = 2 adenosylcob(III)yrinate a,c-diamide + 2 triphosphate + oxidized [electron-transfer flavoprotein] + 3 H(+)</text>
        <dbReference type="Rhea" id="RHEA:11528"/>
        <dbReference type="Rhea" id="RHEA-COMP:10685"/>
        <dbReference type="Rhea" id="RHEA-COMP:10686"/>
        <dbReference type="ChEBI" id="CHEBI:15378"/>
        <dbReference type="ChEBI" id="CHEBI:18036"/>
        <dbReference type="ChEBI" id="CHEBI:30616"/>
        <dbReference type="ChEBI" id="CHEBI:57692"/>
        <dbReference type="ChEBI" id="CHEBI:58307"/>
        <dbReference type="ChEBI" id="CHEBI:58503"/>
        <dbReference type="ChEBI" id="CHEBI:58537"/>
        <dbReference type="EC" id="2.5.1.17"/>
    </reaction>
</comment>
<protein>
    <recommendedName>
        <fullName evidence="3">corrinoid adenosyltransferase</fullName>
        <ecNumber evidence="3">2.5.1.17</ecNumber>
    </recommendedName>
    <alternativeName>
        <fullName evidence="5">Cob(II)alamin adenosyltransferase</fullName>
    </alternativeName>
    <alternativeName>
        <fullName evidence="7">Cob(II)yrinic acid a,c-diamide adenosyltransferase</fullName>
    </alternativeName>
    <alternativeName>
        <fullName evidence="6">Cobinamide/cobalamin adenosyltransferase</fullName>
    </alternativeName>
</protein>
<dbReference type="AlphaFoldDB" id="A0AAU9ELP0"/>
<dbReference type="InterPro" id="IPR027417">
    <property type="entry name" value="P-loop_NTPase"/>
</dbReference>
<organism evidence="10 11">
    <name type="scientific">Desulfoferula mesophila</name>
    <dbReference type="NCBI Taxonomy" id="3058419"/>
    <lineage>
        <taxon>Bacteria</taxon>
        <taxon>Pseudomonadati</taxon>
        <taxon>Thermodesulfobacteriota</taxon>
        <taxon>Desulfarculia</taxon>
        <taxon>Desulfarculales</taxon>
        <taxon>Desulfarculaceae</taxon>
        <taxon>Desulfoferula</taxon>
    </lineage>
</organism>
<dbReference type="InterPro" id="IPR003724">
    <property type="entry name" value="CblAdoTrfase_CobA"/>
</dbReference>
<dbReference type="GO" id="GO:0009236">
    <property type="term" value="P:cobalamin biosynthetic process"/>
    <property type="evidence" value="ECO:0007669"/>
    <property type="project" value="InterPro"/>
</dbReference>
<evidence type="ECO:0000256" key="6">
    <source>
        <dbReference type="ARBA" id="ARBA00033334"/>
    </source>
</evidence>
<evidence type="ECO:0000256" key="3">
    <source>
        <dbReference type="ARBA" id="ARBA00012454"/>
    </source>
</evidence>
<evidence type="ECO:0000256" key="4">
    <source>
        <dbReference type="ARBA" id="ARBA00024929"/>
    </source>
</evidence>
<evidence type="ECO:0000256" key="5">
    <source>
        <dbReference type="ARBA" id="ARBA00031529"/>
    </source>
</evidence>